<keyword evidence="5" id="KW-1185">Reference proteome</keyword>
<dbReference type="NCBIfam" id="TIGR00052">
    <property type="entry name" value="nudix-type nucleoside diphosphatase, YffH/AdpP family"/>
    <property type="match status" value="1"/>
</dbReference>
<name>A0ABM8Q3C3_9BACT</name>
<organism evidence="4 5">
    <name type="scientific">Campylobacter suis</name>
    <dbReference type="NCBI Taxonomy" id="2790657"/>
    <lineage>
        <taxon>Bacteria</taxon>
        <taxon>Pseudomonadati</taxon>
        <taxon>Campylobacterota</taxon>
        <taxon>Epsilonproteobacteria</taxon>
        <taxon>Campylobacterales</taxon>
        <taxon>Campylobacteraceae</taxon>
        <taxon>Campylobacter</taxon>
    </lineage>
</organism>
<reference evidence="4 5" key="1">
    <citation type="submission" date="2020-11" db="EMBL/GenBank/DDBJ databases">
        <authorList>
            <person name="Peeters C."/>
        </authorList>
    </citation>
    <scope>NUCLEOTIDE SEQUENCE [LARGE SCALE GENOMIC DNA]</scope>
    <source>
        <strain evidence="4 5">LMG 8286</strain>
    </source>
</reference>
<evidence type="ECO:0000256" key="2">
    <source>
        <dbReference type="ARBA" id="ARBA00022801"/>
    </source>
</evidence>
<dbReference type="RefSeq" id="WP_230056675.1">
    <property type="nucleotide sequence ID" value="NZ_CAJHOE010000001.1"/>
</dbReference>
<dbReference type="InterPro" id="IPR004385">
    <property type="entry name" value="NDP_pyrophosphatase"/>
</dbReference>
<dbReference type="PANTHER" id="PTHR11839:SF15">
    <property type="entry name" value="URIDINE DIPHOSPHATE GLUCOSE PYROPHOSPHATASE NUDT14"/>
    <property type="match status" value="1"/>
</dbReference>
<comment type="caution">
    <text evidence="4">The sequence shown here is derived from an EMBL/GenBank/DDBJ whole genome shotgun (WGS) entry which is preliminary data.</text>
</comment>
<dbReference type="EMBL" id="CAJHOE010000001">
    <property type="protein sequence ID" value="CAD7287323.1"/>
    <property type="molecule type" value="Genomic_DNA"/>
</dbReference>
<evidence type="ECO:0000256" key="1">
    <source>
        <dbReference type="ARBA" id="ARBA00001946"/>
    </source>
</evidence>
<accession>A0ABM8Q3C3</accession>
<dbReference type="InterPro" id="IPR015797">
    <property type="entry name" value="NUDIX_hydrolase-like_dom_sf"/>
</dbReference>
<feature type="domain" description="Nudix hydrolase" evidence="3">
    <location>
        <begin position="39"/>
        <end position="186"/>
    </location>
</feature>
<comment type="cofactor">
    <cofactor evidence="1">
        <name>Mg(2+)</name>
        <dbReference type="ChEBI" id="CHEBI:18420"/>
    </cofactor>
</comment>
<gene>
    <name evidence="4" type="ORF">LMG8286_00932</name>
</gene>
<dbReference type="Gene3D" id="3.90.79.10">
    <property type="entry name" value="Nucleoside Triphosphate Pyrophosphohydrolase"/>
    <property type="match status" value="1"/>
</dbReference>
<dbReference type="PROSITE" id="PS51462">
    <property type="entry name" value="NUDIX"/>
    <property type="match status" value="1"/>
</dbReference>
<proteinExistence type="predicted"/>
<evidence type="ECO:0000313" key="5">
    <source>
        <dbReference type="Proteomes" id="UP000789359"/>
    </source>
</evidence>
<evidence type="ECO:0000313" key="4">
    <source>
        <dbReference type="EMBL" id="CAD7287323.1"/>
    </source>
</evidence>
<dbReference type="PANTHER" id="PTHR11839">
    <property type="entry name" value="UDP/ADP-SUGAR PYROPHOSPHATASE"/>
    <property type="match status" value="1"/>
</dbReference>
<sequence length="197" mass="22773">MDTTITDLEILPLDNPKFLKPFLMRFKQNGIKRSWECAKAMNSVSTLLYHTQKDAFLFVKQFRPAVWLAQQDEGLKFNENGYTYELCAGLKDKGLSDERTAYEEVIEECGYAPKHIERITTTYGGFGFSGHMQTMFYASIDESMRVGEGGGVDDESIELIFVPRQNMREFIFDESKPKGFGLLFAYFWWNDKFSPID</sequence>
<keyword evidence="2" id="KW-0378">Hydrolase</keyword>
<dbReference type="Proteomes" id="UP000789359">
    <property type="component" value="Unassembled WGS sequence"/>
</dbReference>
<dbReference type="SUPFAM" id="SSF55811">
    <property type="entry name" value="Nudix"/>
    <property type="match status" value="1"/>
</dbReference>
<evidence type="ECO:0000259" key="3">
    <source>
        <dbReference type="PROSITE" id="PS51462"/>
    </source>
</evidence>
<dbReference type="InterPro" id="IPR000086">
    <property type="entry name" value="NUDIX_hydrolase_dom"/>
</dbReference>
<protein>
    <recommendedName>
        <fullName evidence="3">Nudix hydrolase domain-containing protein</fullName>
    </recommendedName>
</protein>
<dbReference type="CDD" id="cd18887">
    <property type="entry name" value="NUDIX_UGPPase_Nudt14"/>
    <property type="match status" value="1"/>
</dbReference>